<dbReference type="PATRIC" id="fig|66876.3.peg.2375"/>
<dbReference type="PANTHER" id="PTHR35279:SF1">
    <property type="entry name" value="ARABINANASE_LEVANSUCRASE_INVERTASE"/>
    <property type="match status" value="1"/>
</dbReference>
<organism evidence="2 3">
    <name type="scientific">Streptomyces chattanoogensis</name>
    <dbReference type="NCBI Taxonomy" id="66876"/>
    <lineage>
        <taxon>Bacteria</taxon>
        <taxon>Bacillati</taxon>
        <taxon>Actinomycetota</taxon>
        <taxon>Actinomycetes</taxon>
        <taxon>Kitasatosporales</taxon>
        <taxon>Streptomycetaceae</taxon>
        <taxon>Streptomyces</taxon>
    </lineage>
</organism>
<feature type="compositionally biased region" description="Polar residues" evidence="1">
    <location>
        <begin position="1"/>
        <end position="11"/>
    </location>
</feature>
<comment type="caution">
    <text evidence="2">The sequence shown here is derived from an EMBL/GenBank/DDBJ whole genome shotgun (WGS) entry which is preliminary data.</text>
</comment>
<dbReference type="Gene3D" id="2.115.10.20">
    <property type="entry name" value="Glycosyl hydrolase domain, family 43"/>
    <property type="match status" value="2"/>
</dbReference>
<keyword evidence="3" id="KW-1185">Reference proteome</keyword>
<evidence type="ECO:0008006" key="4">
    <source>
        <dbReference type="Google" id="ProtNLM"/>
    </source>
</evidence>
<evidence type="ECO:0000256" key="1">
    <source>
        <dbReference type="SAM" id="MobiDB-lite"/>
    </source>
</evidence>
<feature type="region of interest" description="Disordered" evidence="1">
    <location>
        <begin position="1"/>
        <end position="31"/>
    </location>
</feature>
<protein>
    <recommendedName>
        <fullName evidence="4">Beta-xylosidase</fullName>
    </recommendedName>
</protein>
<dbReference type="SUPFAM" id="SSF75005">
    <property type="entry name" value="Arabinanase/levansucrase/invertase"/>
    <property type="match status" value="2"/>
</dbReference>
<name>A0A0N0H1R8_9ACTN</name>
<gene>
    <name evidence="2" type="ORF">ADL29_10895</name>
</gene>
<proteinExistence type="predicted"/>
<evidence type="ECO:0000313" key="3">
    <source>
        <dbReference type="Proteomes" id="UP000037982"/>
    </source>
</evidence>
<sequence length="470" mass="50433">MTLTGVAQATVSVAPATPRPPTLRTDSYRSSPGPVVGDSVYDYAPSVMVDGVYKMWWCGQTPGGKVPGDDILYAESSGLNGPFHAQGSSAPHQIVFDGTGTGSFDNKHTCDPSVVRVGGIYYMYYGAERQDGEPTTIGVASSPDGIHWTRLNHDRPIITPAHQQQTGNNYGAGQPSVIYRKGEFYLIFTDTTGAGAAHNGGAGQFAWRSPDPAFQSQVDVFTASGWKPRTAANSRSFSVVNAVSADWQFSDALGAFIIAHDNTPGQTALTFLDSDNLARHRYSEVAIPGQWTEGPAIASRPDKHSVVSANNDCGRIPIDVIRSTTTFPPRQPARIGLDLLSHTGCASMPRGQIAAMYEGYGLQSSGLPAAVVVSGRRMQIQDASVYTDLTRNRIRVPSSIYFAVPYGASLHDRARVLGASGLPGAFELDHHSLWPVSCPRLVSDNHSSITMVDRRTWLSHPRGPDLDCLG</sequence>
<dbReference type="EMBL" id="LGKG01000079">
    <property type="protein sequence ID" value="KPC64729.1"/>
    <property type="molecule type" value="Genomic_DNA"/>
</dbReference>
<dbReference type="PANTHER" id="PTHR35279">
    <property type="match status" value="1"/>
</dbReference>
<accession>A0A0N0H1R8</accession>
<evidence type="ECO:0000313" key="2">
    <source>
        <dbReference type="EMBL" id="KPC64729.1"/>
    </source>
</evidence>
<dbReference type="AlphaFoldDB" id="A0A0N0H1R8"/>
<dbReference type="Proteomes" id="UP000037982">
    <property type="component" value="Unassembled WGS sequence"/>
</dbReference>
<dbReference type="InterPro" id="IPR023296">
    <property type="entry name" value="Glyco_hydro_beta-prop_sf"/>
</dbReference>
<reference evidence="3" key="1">
    <citation type="submission" date="2015-07" db="EMBL/GenBank/DDBJ databases">
        <authorList>
            <person name="Ju K.-S."/>
            <person name="Doroghazi J.R."/>
            <person name="Metcalf W.W."/>
        </authorList>
    </citation>
    <scope>NUCLEOTIDE SEQUENCE [LARGE SCALE GENOMIC DNA]</scope>
    <source>
        <strain evidence="3">NRRL ISP-5002</strain>
    </source>
</reference>